<dbReference type="Proteomes" id="UP001258315">
    <property type="component" value="Unassembled WGS sequence"/>
</dbReference>
<gene>
    <name evidence="1" type="ORF">QE417_000884</name>
</gene>
<evidence type="ECO:0000313" key="1">
    <source>
        <dbReference type="EMBL" id="MDT3401812.1"/>
    </source>
</evidence>
<dbReference type="EMBL" id="JAVLVU010000001">
    <property type="protein sequence ID" value="MDT3401812.1"/>
    <property type="molecule type" value="Genomic_DNA"/>
</dbReference>
<sequence>MNFKLKYIALCALLLTTLGCKKDAQKNDRKKIELKNRFEGSYALLSAISDVAVDLNFDGKKSDDLLNEVENLRNSNLILHFPNESDNIIFDQFWQIQQFPYNEIPTVSDPQIIPGYANQPCIARVKFNDQLNLMYLEEPANYNADKYPIPSSVSILPGDIIHTTTTRKVYTTTGWTKIEIDARYKRFYKPE</sequence>
<proteinExistence type="predicted"/>
<evidence type="ECO:0000313" key="2">
    <source>
        <dbReference type="Proteomes" id="UP001258315"/>
    </source>
</evidence>
<comment type="caution">
    <text evidence="1">The sequence shown here is derived from an EMBL/GenBank/DDBJ whole genome shotgun (WGS) entry which is preliminary data.</text>
</comment>
<protein>
    <submittedName>
        <fullName evidence="1">Uncharacterized protein</fullName>
    </submittedName>
</protein>
<reference evidence="2" key="1">
    <citation type="submission" date="2023-07" db="EMBL/GenBank/DDBJ databases">
        <title>Functional and genomic diversity of the sorghum phyllosphere microbiome.</title>
        <authorList>
            <person name="Shade A."/>
        </authorList>
    </citation>
    <scope>NUCLEOTIDE SEQUENCE [LARGE SCALE GENOMIC DNA]</scope>
    <source>
        <strain evidence="2">SORGH_AS_0422</strain>
    </source>
</reference>
<dbReference type="RefSeq" id="WP_311947771.1">
    <property type="nucleotide sequence ID" value="NZ_JAVLVU010000001.1"/>
</dbReference>
<keyword evidence="2" id="KW-1185">Reference proteome</keyword>
<accession>A0ABU3GS73</accession>
<dbReference type="PROSITE" id="PS51257">
    <property type="entry name" value="PROKAR_LIPOPROTEIN"/>
    <property type="match status" value="1"/>
</dbReference>
<name>A0ABU3GS73_9SPHI</name>
<organism evidence="1 2">
    <name type="scientific">Mucilaginibacter terrae</name>
    <dbReference type="NCBI Taxonomy" id="1955052"/>
    <lineage>
        <taxon>Bacteria</taxon>
        <taxon>Pseudomonadati</taxon>
        <taxon>Bacteroidota</taxon>
        <taxon>Sphingobacteriia</taxon>
        <taxon>Sphingobacteriales</taxon>
        <taxon>Sphingobacteriaceae</taxon>
        <taxon>Mucilaginibacter</taxon>
    </lineage>
</organism>